<dbReference type="AlphaFoldDB" id="A0A173ZVJ9"/>
<organism evidence="2 3">
    <name type="scientific">Collinsella aerofaciens</name>
    <dbReference type="NCBI Taxonomy" id="74426"/>
    <lineage>
        <taxon>Bacteria</taxon>
        <taxon>Bacillati</taxon>
        <taxon>Actinomycetota</taxon>
        <taxon>Coriobacteriia</taxon>
        <taxon>Coriobacteriales</taxon>
        <taxon>Coriobacteriaceae</taxon>
        <taxon>Collinsella</taxon>
    </lineage>
</organism>
<evidence type="ECO:0000313" key="2">
    <source>
        <dbReference type="EMBL" id="CUN80472.1"/>
    </source>
</evidence>
<sequence>MGIVLSHTTARAVYQTANSLASYATDPIPMEKIRVSAPTTSDLEAARAWLNRKNVDSESIHVLTFSNNAKRHRKGCICHCTRYTFDAESYLELEPNVYIVDIKLCALEATADLNLSELVEYYFEICGSYALGTSDETQYRERPALTSVEELRAFFSEAPGYRGSNKALKALSYVHEGCRSPLETAFVMMLTMPKSMGGLAIRAIKTDYPIPVPKRYAALTRRTVFYLDALLENSMTDIEYNGFYHDEPEQQSIDEERRNTLRNMGYAVITVSRHSFFKQSAFRRVMEAIRIREKIWPGRLPDNFAILQETLRQFVLRRYFEYGRRVLETLKEEEAAKREIASQYPQADDPSINDVPEPDDMQHVGALAEEINGTWECDMFAKIDENRTEDDTIIDLIENSLF</sequence>
<gene>
    <name evidence="2" type="ORF">ERS852381_00696</name>
</gene>
<dbReference type="Gene3D" id="3.40.960.10">
    <property type="entry name" value="VSR Endonuclease"/>
    <property type="match status" value="1"/>
</dbReference>
<evidence type="ECO:0000313" key="3">
    <source>
        <dbReference type="Proteomes" id="UP000095468"/>
    </source>
</evidence>
<dbReference type="EMBL" id="CYYP01000004">
    <property type="protein sequence ID" value="CUN80472.1"/>
    <property type="molecule type" value="Genomic_DNA"/>
</dbReference>
<proteinExistence type="predicted"/>
<accession>A0A173ZVJ9</accession>
<protein>
    <recommendedName>
        <fullName evidence="4">DUF559 domain-containing protein</fullName>
    </recommendedName>
</protein>
<reference evidence="2 3" key="1">
    <citation type="submission" date="2015-09" db="EMBL/GenBank/DDBJ databases">
        <authorList>
            <consortium name="Pathogen Informatics"/>
        </authorList>
    </citation>
    <scope>NUCLEOTIDE SEQUENCE [LARGE SCALE GENOMIC DNA]</scope>
    <source>
        <strain evidence="2 3">2789STDY5608823</strain>
    </source>
</reference>
<evidence type="ECO:0000256" key="1">
    <source>
        <dbReference type="SAM" id="MobiDB-lite"/>
    </source>
</evidence>
<dbReference type="Proteomes" id="UP000095468">
    <property type="component" value="Unassembled WGS sequence"/>
</dbReference>
<name>A0A173ZVJ9_9ACTN</name>
<evidence type="ECO:0008006" key="4">
    <source>
        <dbReference type="Google" id="ProtNLM"/>
    </source>
</evidence>
<feature type="region of interest" description="Disordered" evidence="1">
    <location>
        <begin position="339"/>
        <end position="360"/>
    </location>
</feature>